<accession>A0AAD8NTX3</accession>
<name>A0AAD8NTX3_TARER</name>
<dbReference type="GO" id="GO:0001650">
    <property type="term" value="C:fibrillar center"/>
    <property type="evidence" value="ECO:0007669"/>
    <property type="project" value="TreeGrafter"/>
</dbReference>
<reference evidence="1" key="1">
    <citation type="journal article" date="2023" name="bioRxiv">
        <title>Improved chromosome-level genome assembly for marigold (Tagetes erecta).</title>
        <authorList>
            <person name="Jiang F."/>
            <person name="Yuan L."/>
            <person name="Wang S."/>
            <person name="Wang H."/>
            <person name="Xu D."/>
            <person name="Wang A."/>
            <person name="Fan W."/>
        </authorList>
    </citation>
    <scope>NUCLEOTIDE SEQUENCE</scope>
    <source>
        <strain evidence="1">WSJ</strain>
        <tissue evidence="1">Leaf</tissue>
    </source>
</reference>
<evidence type="ECO:0000313" key="2">
    <source>
        <dbReference type="Proteomes" id="UP001229421"/>
    </source>
</evidence>
<dbReference type="AlphaFoldDB" id="A0AAD8NTX3"/>
<evidence type="ECO:0000313" key="1">
    <source>
        <dbReference type="EMBL" id="KAK1420994.1"/>
    </source>
</evidence>
<keyword evidence="2" id="KW-1185">Reference proteome</keyword>
<dbReference type="EMBL" id="JAUHHV010000006">
    <property type="protein sequence ID" value="KAK1420994.1"/>
    <property type="molecule type" value="Genomic_DNA"/>
</dbReference>
<proteinExistence type="predicted"/>
<dbReference type="GO" id="GO:0001164">
    <property type="term" value="F:RNA polymerase I core promoter sequence-specific DNA binding"/>
    <property type="evidence" value="ECO:0007669"/>
    <property type="project" value="TreeGrafter"/>
</dbReference>
<dbReference type="Proteomes" id="UP001229421">
    <property type="component" value="Unassembled WGS sequence"/>
</dbReference>
<protein>
    <submittedName>
        <fullName evidence="1">Uncharacterized protein</fullName>
    </submittedName>
</protein>
<dbReference type="InterPro" id="IPR038801">
    <property type="entry name" value="TAF1C"/>
</dbReference>
<comment type="caution">
    <text evidence="1">The sequence shown here is derived from an EMBL/GenBank/DDBJ whole genome shotgun (WGS) entry which is preliminary data.</text>
</comment>
<sequence>MLDTSDEWKSLWPISSVHSPPLLLPQDDLKKIGPLIFKPSPQLQTHHDIFTSSSVSSQIPPYPSLSLSRFIQRSSSSILPFTTTSITSPLSSFLSNPEQFLAHNYLQLLRCPGTDSTLAFFPTGANSDQVGFVVLSVGDARLTITGDYGETEALTHRIVKISVSPLADCGYTSGDFSDYIIGYLLAFTNSSIHYYKIRIRTECSGSITPGVELVGYKMFKSSMVVHACWSPHLPEESLVLLENGDLYLFDLDSFSGPKTPSQRLTGKKVKVSWEERADFEKGGWLSCDFSWHPRILIVVHCSDVFLVDSRSESYNVTPLLTLGTGLVTNDRFLSFSIAGPDRFYFTLASNHMLFLCDIRKPMIPVLRWAHNVASLSYIFVSSLSELRSLYEVDTYNWASEVGYGIILGSFWNCEFSLFCYGPGTISSCLYAWGLPSDIPLVTHGCHCGSCLVKEDFFKDQLPIWVNWQQRKDFVLGFGILDKDISSQLFKPDEFGGFTVITLTSSGNLELHRYSASRDCLQTSERGHIEQPFDLEDSFFYETGEDGYKFRKVFQYLKFDWLDGYLKSDLNRILCINLYKNHENDVPGKVSFGPDFHESICQNLDKYRSGGSHGSININDVFKDIDLPTSVHEIALRSMWANLPKKVLRLGFSTYSDLPNVPAKLMNLPFEFLEVPQQQPQLVPFFFRLPSSRSSKWSEKHQPSDHLVGPVTPIPFLMAYHKTLMLKADNRAADSEIDLECDKVMRVANEVIESETKSCNDHAVSLADDNEDMFHSSQNLQNLSSYKTRALMGDSDFVDEKHRNLIFRVGEKDCLVKFKFEEQSSEEMERLIFTSNEQPTYILWKQLQLLIWPSGLKTKLLEVLLFSFGLLENLHQLCKLLEKRK</sequence>
<organism evidence="1 2">
    <name type="scientific">Tagetes erecta</name>
    <name type="common">African marigold</name>
    <dbReference type="NCBI Taxonomy" id="13708"/>
    <lineage>
        <taxon>Eukaryota</taxon>
        <taxon>Viridiplantae</taxon>
        <taxon>Streptophyta</taxon>
        <taxon>Embryophyta</taxon>
        <taxon>Tracheophyta</taxon>
        <taxon>Spermatophyta</taxon>
        <taxon>Magnoliopsida</taxon>
        <taxon>eudicotyledons</taxon>
        <taxon>Gunneridae</taxon>
        <taxon>Pentapetalae</taxon>
        <taxon>asterids</taxon>
        <taxon>campanulids</taxon>
        <taxon>Asterales</taxon>
        <taxon>Asteraceae</taxon>
        <taxon>Asteroideae</taxon>
        <taxon>Heliantheae alliance</taxon>
        <taxon>Tageteae</taxon>
        <taxon>Tagetes</taxon>
    </lineage>
</organism>
<gene>
    <name evidence="1" type="ORF">QVD17_23012</name>
</gene>
<dbReference type="PANTHER" id="PTHR15319:SF1">
    <property type="entry name" value="TATA BOX-BINDING PROTEIN-ASSOCIATED FACTOR RNA POLYMERASE I SUBUNIT C"/>
    <property type="match status" value="1"/>
</dbReference>
<dbReference type="PANTHER" id="PTHR15319">
    <property type="entry name" value="TATA BOX-BINDING PROTEIN ASSOCIATED FACTOR RNA POLYMERASE I SUBUNIT C"/>
    <property type="match status" value="1"/>
</dbReference>